<dbReference type="InterPro" id="IPR050485">
    <property type="entry name" value="Proline_metab_enzyme"/>
</dbReference>
<dbReference type="PANTHER" id="PTHR42862">
    <property type="entry name" value="DELTA-1-PYRROLINE-5-CARBOXYLATE DEHYDROGENASE 1, ISOFORM A-RELATED"/>
    <property type="match status" value="1"/>
</dbReference>
<dbReference type="NCBIfam" id="NF002852">
    <property type="entry name" value="PRK03137.1"/>
    <property type="match status" value="1"/>
</dbReference>
<evidence type="ECO:0000256" key="2">
    <source>
        <dbReference type="ARBA" id="ARBA00012884"/>
    </source>
</evidence>
<dbReference type="InterPro" id="IPR016163">
    <property type="entry name" value="Ald_DH_C"/>
</dbReference>
<evidence type="ECO:0000256" key="7">
    <source>
        <dbReference type="RuleBase" id="RU003345"/>
    </source>
</evidence>
<gene>
    <name evidence="9" type="ORF">ACFOSB_09275</name>
</gene>
<dbReference type="PROSITE" id="PS00687">
    <property type="entry name" value="ALDEHYDE_DEHYDR_GLU"/>
    <property type="match status" value="1"/>
</dbReference>
<feature type="domain" description="Aldehyde dehydrogenase" evidence="8">
    <location>
        <begin position="56"/>
        <end position="521"/>
    </location>
</feature>
<organism evidence="9 10">
    <name type="scientific">Deinococcus rufus</name>
    <dbReference type="NCBI Taxonomy" id="2136097"/>
    <lineage>
        <taxon>Bacteria</taxon>
        <taxon>Thermotogati</taxon>
        <taxon>Deinococcota</taxon>
        <taxon>Deinococci</taxon>
        <taxon>Deinococcales</taxon>
        <taxon>Deinococcaceae</taxon>
        <taxon>Deinococcus</taxon>
    </lineage>
</organism>
<dbReference type="InterPro" id="IPR005932">
    <property type="entry name" value="RocA"/>
</dbReference>
<dbReference type="GO" id="GO:0003842">
    <property type="term" value="F:L-glutamate gamma-semialdehyde dehydrogenase activity"/>
    <property type="evidence" value="ECO:0007669"/>
    <property type="project" value="UniProtKB-EC"/>
</dbReference>
<evidence type="ECO:0000256" key="1">
    <source>
        <dbReference type="ARBA" id="ARBA00004786"/>
    </source>
</evidence>
<comment type="similarity">
    <text evidence="7">Belongs to the aldehyde dehydrogenase family.</text>
</comment>
<proteinExistence type="inferred from homology"/>
<keyword evidence="4" id="KW-0520">NAD</keyword>
<dbReference type="InterPro" id="IPR016161">
    <property type="entry name" value="Ald_DH/histidinol_DH"/>
</dbReference>
<dbReference type="Gene3D" id="3.40.309.10">
    <property type="entry name" value="Aldehyde Dehydrogenase, Chain A, domain 2"/>
    <property type="match status" value="1"/>
</dbReference>
<feature type="active site" evidence="6">
    <location>
        <position position="294"/>
    </location>
</feature>
<dbReference type="EC" id="1.2.1.88" evidence="2"/>
<dbReference type="SUPFAM" id="SSF53720">
    <property type="entry name" value="ALDH-like"/>
    <property type="match status" value="1"/>
</dbReference>
<accession>A0ABV7Z7Q6</accession>
<dbReference type="RefSeq" id="WP_322472507.1">
    <property type="nucleotide sequence ID" value="NZ_JBHRZG010000010.1"/>
</dbReference>
<dbReference type="CDD" id="cd07124">
    <property type="entry name" value="ALDH_PutA-P5CDH-RocA"/>
    <property type="match status" value="1"/>
</dbReference>
<dbReference type="EMBL" id="JBHRZG010000010">
    <property type="protein sequence ID" value="MFC3833045.1"/>
    <property type="molecule type" value="Genomic_DNA"/>
</dbReference>
<dbReference type="InterPro" id="IPR016162">
    <property type="entry name" value="Ald_DH_N"/>
</dbReference>
<keyword evidence="3 7" id="KW-0560">Oxidoreductase</keyword>
<evidence type="ECO:0000256" key="5">
    <source>
        <dbReference type="ARBA" id="ARBA00048142"/>
    </source>
</evidence>
<comment type="caution">
    <text evidence="9">The sequence shown here is derived from an EMBL/GenBank/DDBJ whole genome shotgun (WGS) entry which is preliminary data.</text>
</comment>
<keyword evidence="10" id="KW-1185">Reference proteome</keyword>
<protein>
    <recommendedName>
        <fullName evidence="2">L-glutamate gamma-semialdehyde dehydrogenase</fullName>
        <ecNumber evidence="2">1.2.1.88</ecNumber>
    </recommendedName>
</protein>
<evidence type="ECO:0000256" key="6">
    <source>
        <dbReference type="PROSITE-ProRule" id="PRU10007"/>
    </source>
</evidence>
<name>A0ABV7Z7Q6_9DEIO</name>
<evidence type="ECO:0000313" key="9">
    <source>
        <dbReference type="EMBL" id="MFC3833045.1"/>
    </source>
</evidence>
<dbReference type="InterPro" id="IPR029510">
    <property type="entry name" value="Ald_DH_CS_GLU"/>
</dbReference>
<evidence type="ECO:0000313" key="10">
    <source>
        <dbReference type="Proteomes" id="UP001595803"/>
    </source>
</evidence>
<evidence type="ECO:0000259" key="8">
    <source>
        <dbReference type="Pfam" id="PF00171"/>
    </source>
</evidence>
<dbReference type="Proteomes" id="UP001595803">
    <property type="component" value="Unassembled WGS sequence"/>
</dbReference>
<evidence type="ECO:0000256" key="3">
    <source>
        <dbReference type="ARBA" id="ARBA00023002"/>
    </source>
</evidence>
<dbReference type="Gene3D" id="3.40.605.10">
    <property type="entry name" value="Aldehyde Dehydrogenase, Chain A, domain 1"/>
    <property type="match status" value="1"/>
</dbReference>
<dbReference type="PANTHER" id="PTHR42862:SF1">
    <property type="entry name" value="DELTA-1-PYRROLINE-5-CARBOXYLATE DEHYDROGENASE 2, ISOFORM A-RELATED"/>
    <property type="match status" value="1"/>
</dbReference>
<sequence>MTDTLSAGLLPFEHEPYHRFSDPAVADAQRAAFHAVRETHVGRTFPLLIAGREEQGSGTTDVVNPADTREVVWTFQNATPDQLERAVQAAQTAFEDWRFSDPLQRASIFKRAADLLRARRLEFNAVMTLENGKNWAEADGEVAESVDHFEVFARETLRWAQGKPVYPMPDEHVTMHYEPLGVIACISPWNFPSAIPLGMALGAIAAGNTVLWKPAPETPLSSYLMVELLFQAGLPRNVIQFLTGTNDVLGDPLVDHPGVRMIAFTGSRAVGCRIYERAAKVQPGQKWLKRVIAEMGGKDPTVVCADADIDAAALGIVQAAFGYSGQKCSACSRVIAEASIHDELLEKVTALTRGLKGGLPEDNADLGPVIHERSAARIMDMLAADHGAARLVLGGDRPDTGGRTGGFVSPTILADVDPRDPLFQEEIFGPVLTFTRADSWEHAIALANDSDYGLTASFYSRDPAKIAAARQRLHVGNLYINRKCTGALSGTHAFGGYGMSGTNAKVGGPDYLFWFLQTKTVAQRY</sequence>
<dbReference type="PROSITE" id="PS00070">
    <property type="entry name" value="ALDEHYDE_DEHYDR_CYS"/>
    <property type="match status" value="1"/>
</dbReference>
<comment type="catalytic activity">
    <reaction evidence="5">
        <text>L-glutamate 5-semialdehyde + NAD(+) + H2O = L-glutamate + NADH + 2 H(+)</text>
        <dbReference type="Rhea" id="RHEA:30235"/>
        <dbReference type="ChEBI" id="CHEBI:15377"/>
        <dbReference type="ChEBI" id="CHEBI:15378"/>
        <dbReference type="ChEBI" id="CHEBI:29985"/>
        <dbReference type="ChEBI" id="CHEBI:57540"/>
        <dbReference type="ChEBI" id="CHEBI:57945"/>
        <dbReference type="ChEBI" id="CHEBI:58066"/>
        <dbReference type="EC" id="1.2.1.88"/>
    </reaction>
</comment>
<dbReference type="InterPro" id="IPR015590">
    <property type="entry name" value="Aldehyde_DH_dom"/>
</dbReference>
<comment type="pathway">
    <text evidence="1">Amino-acid degradation; L-proline degradation into L-glutamate; L-glutamate from L-proline: step 2/2.</text>
</comment>
<dbReference type="InterPro" id="IPR016160">
    <property type="entry name" value="Ald_DH_CS_CYS"/>
</dbReference>
<dbReference type="Pfam" id="PF00171">
    <property type="entry name" value="Aldedh"/>
    <property type="match status" value="1"/>
</dbReference>
<reference evidence="10" key="1">
    <citation type="journal article" date="2019" name="Int. J. Syst. Evol. Microbiol.">
        <title>The Global Catalogue of Microorganisms (GCM) 10K type strain sequencing project: providing services to taxonomists for standard genome sequencing and annotation.</title>
        <authorList>
            <consortium name="The Broad Institute Genomics Platform"/>
            <consortium name="The Broad Institute Genome Sequencing Center for Infectious Disease"/>
            <person name="Wu L."/>
            <person name="Ma J."/>
        </authorList>
    </citation>
    <scope>NUCLEOTIDE SEQUENCE [LARGE SCALE GENOMIC DNA]</scope>
    <source>
        <strain evidence="10">CCTCC AB 2017081</strain>
    </source>
</reference>
<evidence type="ECO:0000256" key="4">
    <source>
        <dbReference type="ARBA" id="ARBA00023027"/>
    </source>
</evidence>